<dbReference type="Pfam" id="PF01345">
    <property type="entry name" value="DUF11"/>
    <property type="match status" value="1"/>
</dbReference>
<proteinExistence type="predicted"/>
<dbReference type="SMART" id="SM00042">
    <property type="entry name" value="CUB"/>
    <property type="match status" value="2"/>
</dbReference>
<name>A0ABU9DYP7_9FLAO</name>
<feature type="domain" description="Fibronectin type-III" evidence="5">
    <location>
        <begin position="467"/>
        <end position="558"/>
    </location>
</feature>
<dbReference type="RefSeq" id="WP_187660004.1">
    <property type="nucleotide sequence ID" value="NZ_JACTAB010000003.1"/>
</dbReference>
<organism evidence="6 7">
    <name type="scientific">Flavobacterium buctense</name>
    <dbReference type="NCBI Taxonomy" id="1648146"/>
    <lineage>
        <taxon>Bacteria</taxon>
        <taxon>Pseudomonadati</taxon>
        <taxon>Bacteroidota</taxon>
        <taxon>Flavobacteriia</taxon>
        <taxon>Flavobacteriales</taxon>
        <taxon>Flavobacteriaceae</taxon>
        <taxon>Flavobacterium</taxon>
    </lineage>
</organism>
<accession>A0ABU9DYP7</accession>
<dbReference type="InterPro" id="IPR000859">
    <property type="entry name" value="CUB_dom"/>
</dbReference>
<dbReference type="Pfam" id="PF24595">
    <property type="entry name" value="DUF7619"/>
    <property type="match status" value="1"/>
</dbReference>
<dbReference type="NCBIfam" id="TIGR04183">
    <property type="entry name" value="Por_Secre_tail"/>
    <property type="match status" value="1"/>
</dbReference>
<dbReference type="Pfam" id="PF18962">
    <property type="entry name" value="Por_Secre_tail"/>
    <property type="match status" value="1"/>
</dbReference>
<feature type="domain" description="CUB" evidence="4">
    <location>
        <begin position="316"/>
        <end position="460"/>
    </location>
</feature>
<feature type="chain" id="PRO_5046356033" evidence="3">
    <location>
        <begin position="22"/>
        <end position="1447"/>
    </location>
</feature>
<comment type="caution">
    <text evidence="6">The sequence shown here is derived from an EMBL/GenBank/DDBJ whole genome shotgun (WGS) entry which is preliminary data.</text>
</comment>
<dbReference type="InterPro" id="IPR013783">
    <property type="entry name" value="Ig-like_fold"/>
</dbReference>
<dbReference type="Gene3D" id="2.60.40.10">
    <property type="entry name" value="Immunoglobulins"/>
    <property type="match status" value="1"/>
</dbReference>
<dbReference type="PROSITE" id="PS01180">
    <property type="entry name" value="CUB"/>
    <property type="match status" value="1"/>
</dbReference>
<evidence type="ECO:0000259" key="5">
    <source>
        <dbReference type="PROSITE" id="PS50853"/>
    </source>
</evidence>
<dbReference type="EMBL" id="JBBPCB010000002">
    <property type="protein sequence ID" value="MEK8179516.1"/>
    <property type="molecule type" value="Genomic_DNA"/>
</dbReference>
<dbReference type="InterPro" id="IPR055353">
    <property type="entry name" value="DUF7619"/>
</dbReference>
<dbReference type="SMART" id="SM00060">
    <property type="entry name" value="FN3"/>
    <property type="match status" value="3"/>
</dbReference>
<reference evidence="6 7" key="1">
    <citation type="submission" date="2024-04" db="EMBL/GenBank/DDBJ databases">
        <title>draft genome sequnece of Flavobacterium buctense JCM 30750.</title>
        <authorList>
            <person name="Kim D.-U."/>
        </authorList>
    </citation>
    <scope>NUCLEOTIDE SEQUENCE [LARGE SCALE GENOMIC DNA]</scope>
    <source>
        <strain evidence="6 7">JCM 30750</strain>
    </source>
</reference>
<sequence>MKKTLLFLVLTLILSSIPSFGQNTTILTCDMPFTDPGGSNSNYFNNASQLYEVCPTSSDQYITVTFTSFALENNFDFLKVYLNGVLLQTYSGTAIPANISTTQPGQCLLFEFTSDTSVNAAGWNATITCSTTIPSTTVCFPPTSIAVTGVGSNPNGGTNATITMNGVGTATQWEYIAQLASVAAPTANSVGTPTTTNPFTVSGLAANNIYRFYVRTNCGNGLYSNWIASSTLTIGTPGTNCAIPTSIIATGDFNVATNSGMVTATVTGSNQNIQYIVLPQGTSPNSNTVGTPTTSSTITISNLASGQYVVYVRNDCGNGLLSSWTASNTVTLSAPIAPPTCGGLFFDNGGPTSNYNNNSDTTTTICPSNLGDVVSVSFLNFNTEVNWDALYVFNGNTITAPLFASSNGAANVPGGLAGGYWGTAIPGPFTSSAPDGCLTFRFRSDNSVNRAGWEANVICQPAPVCPAVYNISASNIGFTNATVNWVNNSSATQWEIITQLATDPAPTATSIGTFTTNNPFVITNLNPATTYRTYIRSVCNANESSLWSNVTFTTSSCGNQLQLALSQNTSQTSVTLTIFNTITSDNVIELLVQPSGVPAPTGTSAGMVVVSNSTTITGLTCGTAYTVYTRVSCNNGTTVGSWNSSLTFTTAQCTLSNGQANNMTQCNPNALNCFNLTDNDAPILAGLNPAEYTVAYYLTVDDANNQTNPLASPYCFNLGTISIIARLTNIANQQSQHFIFTITAQNTNPLVTLTPMSACDDNSDGEVVFNLTNQVTTTNTLAYYTSATDATAQTNPIVNPSAYTVGIATVTLTVFIRETMAEGCDNLYRIMLNINSNCSVSSTCINAYSLCGALGTPFNNTHQNIQAESGNNYGCLNSTPNPSWFYLPVSSNGTLNLTVQQNTAIDFSGQNLDVDYIVYGPFTDPVSPCTTPFTANQIVSCSFSGSSTEYPVIANAVAGQYYLIMTTNYSNQPGFIKISLNATSQGAIDCSGIRLNAFIDANNNGTQEANESNFPLGNFTYTINNGTVHNITSPNGTYTIYDNNANNTYDLNYSINASYAGMYSLTNSSYSNVHVITGAGLTTYNFPITIVQTYNDVAVYIIPLSAPRAGTTYKNKIVYTNLGNQTITTGIIQYTADAATTISTISQSGTVQTATGFQYTYANLMPFETRSMIVTLSVPPIPAVALNQLLTNTASITPDTNETVLNNNYATSTQGVIAAYDPNDKTESHGERILYSSFSANDYLYYTIRFENLGNASAIDVTITDELNNQIDESSVEMISASHNYILDRMGANLTWRFNNIQLPVSIAGSEIGKGFVTFRVRLRPGFAIGDVIPNTAAIYFDTNPPVITNTFNTEFVTALNNTSFETNAFTVFPNPANHTTQITVSDATDGITNVILFDLLGKMIKSNKVNGETLTTIDVSNLPKGVYLLSIETVNKTKAYKKLIIE</sequence>
<dbReference type="SUPFAM" id="SSF49265">
    <property type="entry name" value="Fibronectin type III"/>
    <property type="match status" value="1"/>
</dbReference>
<dbReference type="PROSITE" id="PS50853">
    <property type="entry name" value="FN3"/>
    <property type="match status" value="2"/>
</dbReference>
<evidence type="ECO:0000256" key="1">
    <source>
        <dbReference type="ARBA" id="ARBA00022729"/>
    </source>
</evidence>
<feature type="signal peptide" evidence="3">
    <location>
        <begin position="1"/>
        <end position="21"/>
    </location>
</feature>
<dbReference type="InterPro" id="IPR003961">
    <property type="entry name" value="FN3_dom"/>
</dbReference>
<dbReference type="Proteomes" id="UP001491349">
    <property type="component" value="Unassembled WGS sequence"/>
</dbReference>
<keyword evidence="1 3" id="KW-0732">Signal</keyword>
<evidence type="ECO:0000259" key="4">
    <source>
        <dbReference type="PROSITE" id="PS01180"/>
    </source>
</evidence>
<dbReference type="InterPro" id="IPR036116">
    <property type="entry name" value="FN3_sf"/>
</dbReference>
<evidence type="ECO:0000313" key="6">
    <source>
        <dbReference type="EMBL" id="MEK8179516.1"/>
    </source>
</evidence>
<dbReference type="InterPro" id="IPR026444">
    <property type="entry name" value="Secre_tail"/>
</dbReference>
<evidence type="ECO:0000313" key="7">
    <source>
        <dbReference type="Proteomes" id="UP001491349"/>
    </source>
</evidence>
<evidence type="ECO:0000256" key="2">
    <source>
        <dbReference type="ARBA" id="ARBA00023157"/>
    </source>
</evidence>
<dbReference type="Gene3D" id="2.60.120.290">
    <property type="entry name" value="Spermadhesin, CUB domain"/>
    <property type="match status" value="2"/>
</dbReference>
<dbReference type="InterPro" id="IPR035914">
    <property type="entry name" value="Sperma_CUB_dom_sf"/>
</dbReference>
<feature type="domain" description="Fibronectin type-III" evidence="5">
    <location>
        <begin position="141"/>
        <end position="239"/>
    </location>
</feature>
<keyword evidence="7" id="KW-1185">Reference proteome</keyword>
<dbReference type="SUPFAM" id="SSF49854">
    <property type="entry name" value="Spermadhesin, CUB domain"/>
    <property type="match status" value="2"/>
</dbReference>
<gene>
    <name evidence="6" type="ORF">WMW71_04105</name>
</gene>
<evidence type="ECO:0000256" key="3">
    <source>
        <dbReference type="SAM" id="SignalP"/>
    </source>
</evidence>
<protein>
    <submittedName>
        <fullName evidence="6">T9SS type A sorting domain-containing protein</fullName>
    </submittedName>
</protein>
<keyword evidence="2" id="KW-1015">Disulfide bond</keyword>
<dbReference type="CDD" id="cd00041">
    <property type="entry name" value="CUB"/>
    <property type="match status" value="1"/>
</dbReference>
<dbReference type="InterPro" id="IPR001434">
    <property type="entry name" value="OmcB-like_DUF11"/>
</dbReference>